<organism evidence="1">
    <name type="scientific">Panicum hallii</name>
    <dbReference type="NCBI Taxonomy" id="206008"/>
    <lineage>
        <taxon>Eukaryota</taxon>
        <taxon>Viridiplantae</taxon>
        <taxon>Streptophyta</taxon>
        <taxon>Embryophyta</taxon>
        <taxon>Tracheophyta</taxon>
        <taxon>Spermatophyta</taxon>
        <taxon>Magnoliopsida</taxon>
        <taxon>Liliopsida</taxon>
        <taxon>Poales</taxon>
        <taxon>Poaceae</taxon>
        <taxon>PACMAD clade</taxon>
        <taxon>Panicoideae</taxon>
        <taxon>Panicodae</taxon>
        <taxon>Paniceae</taxon>
        <taxon>Panicinae</taxon>
        <taxon>Panicum</taxon>
        <taxon>Panicum sect. Panicum</taxon>
    </lineage>
</organism>
<reference evidence="1" key="1">
    <citation type="submission" date="2018-04" db="EMBL/GenBank/DDBJ databases">
        <title>WGS assembly of Panicum hallii.</title>
        <authorList>
            <person name="Lovell J."/>
            <person name="Jenkins J."/>
            <person name="Lowry D."/>
            <person name="Mamidi S."/>
            <person name="Sreedasyam A."/>
            <person name="Weng X."/>
            <person name="Barry K."/>
            <person name="Bonette J."/>
            <person name="Campitelli B."/>
            <person name="Daum C."/>
            <person name="Gordon S."/>
            <person name="Gould B."/>
            <person name="Lipzen A."/>
            <person name="Macqueen A."/>
            <person name="Palacio-Mejia J."/>
            <person name="Plott C."/>
            <person name="Shakirov E."/>
            <person name="Shu S."/>
            <person name="Yoshinaga Y."/>
            <person name="Zane M."/>
            <person name="Rokhsar D."/>
            <person name="Grimwood J."/>
            <person name="Schmutz J."/>
            <person name="Juenger T."/>
        </authorList>
    </citation>
    <scope>NUCLEOTIDE SEQUENCE [LARGE SCALE GENOMIC DNA]</scope>
    <source>
        <strain evidence="1">FIL2</strain>
    </source>
</reference>
<sequence>MCGPCVAITIVSRRRATGAVPGAAIFRAVRAAAGRVRGSARQRGGLRQRLRRLLGVCLPVDVPVAPSSSCIPFTLPQLLNRFLIRL</sequence>
<dbReference type="Proteomes" id="UP000243499">
    <property type="component" value="Unassembled WGS sequence"/>
</dbReference>
<accession>A0A2T7A9Z2</accession>
<proteinExistence type="predicted"/>
<gene>
    <name evidence="1" type="ORF">PAHAL_J010900</name>
</gene>
<protein>
    <submittedName>
        <fullName evidence="1">Uncharacterized protein</fullName>
    </submittedName>
</protein>
<dbReference type="EMBL" id="KZ794402">
    <property type="protein sequence ID" value="PUV26774.1"/>
    <property type="molecule type" value="Genomic_DNA"/>
</dbReference>
<evidence type="ECO:0000313" key="1">
    <source>
        <dbReference type="EMBL" id="PUV26774.1"/>
    </source>
</evidence>
<name>A0A2T7A9Z2_9POAL</name>
<dbReference type="AlphaFoldDB" id="A0A2T7A9Z2"/>
<dbReference type="Gramene" id="PUV26774">
    <property type="protein sequence ID" value="PUV26774"/>
    <property type="gene ID" value="PAHAL_J010900"/>
</dbReference>